<proteinExistence type="predicted"/>
<name>A0AAD8NKH9_TARER</name>
<organism evidence="2 3">
    <name type="scientific">Tagetes erecta</name>
    <name type="common">African marigold</name>
    <dbReference type="NCBI Taxonomy" id="13708"/>
    <lineage>
        <taxon>Eukaryota</taxon>
        <taxon>Viridiplantae</taxon>
        <taxon>Streptophyta</taxon>
        <taxon>Embryophyta</taxon>
        <taxon>Tracheophyta</taxon>
        <taxon>Spermatophyta</taxon>
        <taxon>Magnoliopsida</taxon>
        <taxon>eudicotyledons</taxon>
        <taxon>Gunneridae</taxon>
        <taxon>Pentapetalae</taxon>
        <taxon>asterids</taxon>
        <taxon>campanulids</taxon>
        <taxon>Asterales</taxon>
        <taxon>Asteraceae</taxon>
        <taxon>Asteroideae</taxon>
        <taxon>Heliantheae alliance</taxon>
        <taxon>Tageteae</taxon>
        <taxon>Tagetes</taxon>
    </lineage>
</organism>
<dbReference type="PANTHER" id="PTHR31672:SF10">
    <property type="entry name" value="F-BOX DOMAIN-CONTAINING PROTEIN"/>
    <property type="match status" value="1"/>
</dbReference>
<dbReference type="InterPro" id="IPR017451">
    <property type="entry name" value="F-box-assoc_interact_dom"/>
</dbReference>
<dbReference type="NCBIfam" id="TIGR01640">
    <property type="entry name" value="F_box_assoc_1"/>
    <property type="match status" value="1"/>
</dbReference>
<sequence>MIGTSHGLLCFHAEGHHDDTPATDTVVLWNVSIRKGVSFVVPNVGDDIYKTALGFGVCRVTRDVKIVKIRCILSWEDVVSISSIPWQVEVFTLSTRAWRSPYSNLPRKSIHFRSKQVAIDGLVYWLAYDMITMDVWYSRFRNLIISFDMTTEEFKEVNLPNSLARLPLYKLSFFKLRGSVGVLEHGERGNDLVFGVWMMEDGVSNSFSMLFNVNVPMAFMKGFRKSGEPIIQLSKQEHGRARLVVYEHDSKRMDSLGFDGIEGSIYVYPYVETLLLLDQPDLT</sequence>
<comment type="caution">
    <text evidence="2">The sequence shown here is derived from an EMBL/GenBank/DDBJ whole genome shotgun (WGS) entry which is preliminary data.</text>
</comment>
<evidence type="ECO:0000313" key="2">
    <source>
        <dbReference type="EMBL" id="KAK1412954.1"/>
    </source>
</evidence>
<protein>
    <recommendedName>
        <fullName evidence="1">F-box associated beta-propeller type 3 domain-containing protein</fullName>
    </recommendedName>
</protein>
<reference evidence="2" key="1">
    <citation type="journal article" date="2023" name="bioRxiv">
        <title>Improved chromosome-level genome assembly for marigold (Tagetes erecta).</title>
        <authorList>
            <person name="Jiang F."/>
            <person name="Yuan L."/>
            <person name="Wang S."/>
            <person name="Wang H."/>
            <person name="Xu D."/>
            <person name="Wang A."/>
            <person name="Fan W."/>
        </authorList>
    </citation>
    <scope>NUCLEOTIDE SEQUENCE</scope>
    <source>
        <strain evidence="2">WSJ</strain>
        <tissue evidence="2">Leaf</tissue>
    </source>
</reference>
<dbReference type="AlphaFoldDB" id="A0AAD8NKH9"/>
<gene>
    <name evidence="2" type="ORF">QVD17_34590</name>
</gene>
<dbReference type="Pfam" id="PF08268">
    <property type="entry name" value="FBA_3"/>
    <property type="match status" value="1"/>
</dbReference>
<dbReference type="Proteomes" id="UP001229421">
    <property type="component" value="Unassembled WGS sequence"/>
</dbReference>
<dbReference type="PANTHER" id="PTHR31672">
    <property type="entry name" value="BNACNNG10540D PROTEIN"/>
    <property type="match status" value="1"/>
</dbReference>
<accession>A0AAD8NKH9</accession>
<dbReference type="EMBL" id="JAUHHV010000009">
    <property type="protein sequence ID" value="KAK1412954.1"/>
    <property type="molecule type" value="Genomic_DNA"/>
</dbReference>
<keyword evidence="3" id="KW-1185">Reference proteome</keyword>
<evidence type="ECO:0000259" key="1">
    <source>
        <dbReference type="Pfam" id="PF08268"/>
    </source>
</evidence>
<dbReference type="InterPro" id="IPR013187">
    <property type="entry name" value="F-box-assoc_dom_typ3"/>
</dbReference>
<evidence type="ECO:0000313" key="3">
    <source>
        <dbReference type="Proteomes" id="UP001229421"/>
    </source>
</evidence>
<dbReference type="InterPro" id="IPR050796">
    <property type="entry name" value="SCF_F-box_component"/>
</dbReference>
<feature type="domain" description="F-box associated beta-propeller type 3" evidence="1">
    <location>
        <begin position="5"/>
        <end position="263"/>
    </location>
</feature>